<dbReference type="AlphaFoldDB" id="A0A6J8AAC9"/>
<sequence length="203" mass="22572">MKGLINRVSILPGKDAAIVSLSISKKIYIVNLSTMYKQKKFISLPDVIGGIHATTDKILAGSTLRLYLLNHNGQILSTFEATNATKLSAIRYVRLFENDTILYSDSKAVYSYSSDQQNQCLYQCTDKLASGIEDIETDEEGNVYILLPGTSEVIILSSDGPKQTFLREKDGLSHPKAICFNKTHNTFLVVNNFGLQLLIFKNN</sequence>
<dbReference type="OrthoDB" id="6101981at2759"/>
<dbReference type="InterPro" id="IPR011042">
    <property type="entry name" value="6-blade_b-propeller_TolB-like"/>
</dbReference>
<reference evidence="1 2" key="1">
    <citation type="submission" date="2020-06" db="EMBL/GenBank/DDBJ databases">
        <authorList>
            <person name="Li R."/>
            <person name="Bekaert M."/>
        </authorList>
    </citation>
    <scope>NUCLEOTIDE SEQUENCE [LARGE SCALE GENOMIC DNA]</scope>
    <source>
        <strain evidence="2">wild</strain>
    </source>
</reference>
<gene>
    <name evidence="1" type="ORF">MCOR_5270</name>
</gene>
<evidence type="ECO:0000313" key="1">
    <source>
        <dbReference type="EMBL" id="CAC5364098.1"/>
    </source>
</evidence>
<organism evidence="1 2">
    <name type="scientific">Mytilus coruscus</name>
    <name type="common">Sea mussel</name>
    <dbReference type="NCBI Taxonomy" id="42192"/>
    <lineage>
        <taxon>Eukaryota</taxon>
        <taxon>Metazoa</taxon>
        <taxon>Spiralia</taxon>
        <taxon>Lophotrochozoa</taxon>
        <taxon>Mollusca</taxon>
        <taxon>Bivalvia</taxon>
        <taxon>Autobranchia</taxon>
        <taxon>Pteriomorphia</taxon>
        <taxon>Mytilida</taxon>
        <taxon>Mytiloidea</taxon>
        <taxon>Mytilidae</taxon>
        <taxon>Mytilinae</taxon>
        <taxon>Mytilus</taxon>
    </lineage>
</organism>
<name>A0A6J8AAC9_MYTCO</name>
<proteinExistence type="predicted"/>
<dbReference type="Proteomes" id="UP000507470">
    <property type="component" value="Unassembled WGS sequence"/>
</dbReference>
<dbReference type="EMBL" id="CACVKT020000934">
    <property type="protein sequence ID" value="CAC5364098.1"/>
    <property type="molecule type" value="Genomic_DNA"/>
</dbReference>
<accession>A0A6J8AAC9</accession>
<dbReference type="SUPFAM" id="SSF101898">
    <property type="entry name" value="NHL repeat"/>
    <property type="match status" value="1"/>
</dbReference>
<dbReference type="Gene3D" id="2.120.10.30">
    <property type="entry name" value="TolB, C-terminal domain"/>
    <property type="match status" value="1"/>
</dbReference>
<keyword evidence="2" id="KW-1185">Reference proteome</keyword>
<protein>
    <submittedName>
        <fullName evidence="1">Uncharacterized protein</fullName>
    </submittedName>
</protein>
<evidence type="ECO:0000313" key="2">
    <source>
        <dbReference type="Proteomes" id="UP000507470"/>
    </source>
</evidence>